<reference evidence="1 2" key="1">
    <citation type="submission" date="2015-03" db="EMBL/GenBank/DDBJ databases">
        <title>Genome sequence of Tenacibaculum sp. S2-2, isolated from intestinal microbiota of sea cucumber, Apostichopus japonicas.</title>
        <authorList>
            <person name="Shao Z."/>
            <person name="Wang L."/>
            <person name="Li X."/>
        </authorList>
    </citation>
    <scope>NUCLEOTIDE SEQUENCE [LARGE SCALE GENOMIC DNA]</scope>
    <source>
        <strain evidence="1 2">S2-2</strain>
    </source>
</reference>
<name>A0A1Y2PAL1_9FLAO</name>
<dbReference type="InParanoid" id="A0A1Y2PAL1"/>
<dbReference type="Proteomes" id="UP000194221">
    <property type="component" value="Unassembled WGS sequence"/>
</dbReference>
<organism evidence="1 2">
    <name type="scientific">Tenacibaculum holothuriorum</name>
    <dbReference type="NCBI Taxonomy" id="1635173"/>
    <lineage>
        <taxon>Bacteria</taxon>
        <taxon>Pseudomonadati</taxon>
        <taxon>Bacteroidota</taxon>
        <taxon>Flavobacteriia</taxon>
        <taxon>Flavobacteriales</taxon>
        <taxon>Flavobacteriaceae</taxon>
        <taxon>Tenacibaculum</taxon>
    </lineage>
</organism>
<evidence type="ECO:0000313" key="1">
    <source>
        <dbReference type="EMBL" id="OSY87200.1"/>
    </source>
</evidence>
<dbReference type="AlphaFoldDB" id="A0A1Y2PAL1"/>
<dbReference type="EMBL" id="LAPZ01000014">
    <property type="protein sequence ID" value="OSY87200.1"/>
    <property type="molecule type" value="Genomic_DNA"/>
</dbReference>
<dbReference type="SUPFAM" id="SSF55729">
    <property type="entry name" value="Acyl-CoA N-acyltransferases (Nat)"/>
    <property type="match status" value="1"/>
</dbReference>
<gene>
    <name evidence="1" type="ORF">WH52_12940</name>
</gene>
<evidence type="ECO:0000313" key="2">
    <source>
        <dbReference type="Proteomes" id="UP000194221"/>
    </source>
</evidence>
<dbReference type="OrthoDB" id="240921at2"/>
<dbReference type="STRING" id="1635173.WH52_12940"/>
<proteinExistence type="predicted"/>
<evidence type="ECO:0008006" key="3">
    <source>
        <dbReference type="Google" id="ProtNLM"/>
    </source>
</evidence>
<keyword evidence="2" id="KW-1185">Reference proteome</keyword>
<accession>A0A1Y2PAL1</accession>
<protein>
    <recommendedName>
        <fullName evidence="3">BioF2-like acetyltransferase domain-containing protein</fullName>
    </recommendedName>
</protein>
<sequence length="399" mass="46130">MLSCTTHSNNYQLYTSIKEVPKEVWTTLQCEDSIYLSPDYLEALENHNPNITFAYLVLLDEANTPTAFTTIQIVDFYLESVQNDMQSIVDWVKCMGRKLRIISPETPFKVLTSGNIFVSGEHGIFIKQDQDKQQIIKDVAKALVAYSNSHYKGSIDAYMLKDFLTESLYITDELKDDHFNSFQVEPNMILSLDKSWNTFDDYLAAMRTKFRVKAKKAMKQSDSLRIEDISIEMLDELLPQMTTLYKTVTNKAGFNLGDFDLETYKCLKQNLEDQYLLKGYWLENKLVGFMSGIINQDTLDAHFVGIDYKFNKSYAIYQRMLYDYIILGIEQNVNYINFGRTASEIKSSVGAVPQDLTIYLRHKKTIPNKILSLFLNKIKPTAFKQKLPFKEVIQVLKTN</sequence>
<dbReference type="InterPro" id="IPR016181">
    <property type="entry name" value="Acyl_CoA_acyltransferase"/>
</dbReference>
<dbReference type="Gene3D" id="3.40.630.30">
    <property type="match status" value="1"/>
</dbReference>
<comment type="caution">
    <text evidence="1">The sequence shown here is derived from an EMBL/GenBank/DDBJ whole genome shotgun (WGS) entry which is preliminary data.</text>
</comment>